<dbReference type="InterPro" id="IPR050596">
    <property type="entry name" value="AspAT/PAT-like"/>
</dbReference>
<dbReference type="PANTHER" id="PTHR46383">
    <property type="entry name" value="ASPARTATE AMINOTRANSFERASE"/>
    <property type="match status" value="1"/>
</dbReference>
<comment type="cofactor">
    <cofactor evidence="1 7">
        <name>pyridoxal 5'-phosphate</name>
        <dbReference type="ChEBI" id="CHEBI:597326"/>
    </cofactor>
</comment>
<dbReference type="PANTHER" id="PTHR46383:SF1">
    <property type="entry name" value="ASPARTATE AMINOTRANSFERASE"/>
    <property type="match status" value="1"/>
</dbReference>
<gene>
    <name evidence="9" type="ORF">C7I84_16855</name>
</gene>
<dbReference type="OrthoDB" id="9804407at2"/>
<evidence type="ECO:0000256" key="6">
    <source>
        <dbReference type="ARBA" id="ARBA00049185"/>
    </source>
</evidence>
<evidence type="ECO:0000259" key="8">
    <source>
        <dbReference type="Pfam" id="PF00155"/>
    </source>
</evidence>
<dbReference type="Gene3D" id="3.90.1150.10">
    <property type="entry name" value="Aspartate Aminotransferase, domain 1"/>
    <property type="match status" value="1"/>
</dbReference>
<dbReference type="Proteomes" id="UP000241229">
    <property type="component" value="Unassembled WGS sequence"/>
</dbReference>
<dbReference type="RefSeq" id="WP_106773477.1">
    <property type="nucleotide sequence ID" value="NZ_PXYK01000016.1"/>
</dbReference>
<comment type="catalytic activity">
    <reaction evidence="6">
        <text>L-aspartate + 2-oxoglutarate = oxaloacetate + L-glutamate</text>
        <dbReference type="Rhea" id="RHEA:21824"/>
        <dbReference type="ChEBI" id="CHEBI:16452"/>
        <dbReference type="ChEBI" id="CHEBI:16810"/>
        <dbReference type="ChEBI" id="CHEBI:29985"/>
        <dbReference type="ChEBI" id="CHEBI:29991"/>
        <dbReference type="EC" id="2.6.1.1"/>
    </reaction>
</comment>
<dbReference type="EMBL" id="PXYK01000016">
    <property type="protein sequence ID" value="PSJ57799.1"/>
    <property type="molecule type" value="Genomic_DNA"/>
</dbReference>
<dbReference type="InterPro" id="IPR004838">
    <property type="entry name" value="NHTrfase_class1_PyrdxlP-BS"/>
</dbReference>
<dbReference type="InterPro" id="IPR015422">
    <property type="entry name" value="PyrdxlP-dep_Trfase_small"/>
</dbReference>
<dbReference type="GO" id="GO:0030170">
    <property type="term" value="F:pyridoxal phosphate binding"/>
    <property type="evidence" value="ECO:0007669"/>
    <property type="project" value="InterPro"/>
</dbReference>
<protein>
    <recommendedName>
        <fullName evidence="7">Aminotransferase</fullName>
        <ecNumber evidence="7">2.6.1.-</ecNumber>
    </recommendedName>
</protein>
<dbReference type="EC" id="2.6.1.-" evidence="7"/>
<comment type="caution">
    <text evidence="9">The sequence shown here is derived from an EMBL/GenBank/DDBJ whole genome shotgun (WGS) entry which is preliminary data.</text>
</comment>
<dbReference type="SUPFAM" id="SSF53383">
    <property type="entry name" value="PLP-dependent transferases"/>
    <property type="match status" value="1"/>
</dbReference>
<dbReference type="InterPro" id="IPR015424">
    <property type="entry name" value="PyrdxlP-dep_Trfase"/>
</dbReference>
<keyword evidence="3 7" id="KW-0032">Aminotransferase</keyword>
<keyword evidence="5" id="KW-0663">Pyridoxal phosphate</keyword>
<dbReference type="InterPro" id="IPR004839">
    <property type="entry name" value="Aminotransferase_I/II_large"/>
</dbReference>
<feature type="domain" description="Aminotransferase class I/classII large" evidence="8">
    <location>
        <begin position="57"/>
        <end position="398"/>
    </location>
</feature>
<evidence type="ECO:0000256" key="7">
    <source>
        <dbReference type="RuleBase" id="RU000481"/>
    </source>
</evidence>
<keyword evidence="4 7" id="KW-0808">Transferase</keyword>
<dbReference type="Pfam" id="PF00155">
    <property type="entry name" value="Aminotran_1_2"/>
    <property type="match status" value="1"/>
</dbReference>
<reference evidence="9" key="1">
    <citation type="submission" date="2018-03" db="EMBL/GenBank/DDBJ databases">
        <title>The draft genome of Mesorhizobium sp. 6GN-30.</title>
        <authorList>
            <person name="Liu L."/>
            <person name="Li L."/>
            <person name="Wang T."/>
            <person name="Zhang X."/>
            <person name="Liang L."/>
        </authorList>
    </citation>
    <scope>NUCLEOTIDE SEQUENCE [LARGE SCALE GENOMIC DNA]</scope>
    <source>
        <strain evidence="9">6GN30</strain>
    </source>
</reference>
<dbReference type="CDD" id="cd00609">
    <property type="entry name" value="AAT_like"/>
    <property type="match status" value="1"/>
</dbReference>
<name>A0A2P7S5S3_9HYPH</name>
<evidence type="ECO:0000313" key="9">
    <source>
        <dbReference type="EMBL" id="PSJ57799.1"/>
    </source>
</evidence>
<evidence type="ECO:0000256" key="3">
    <source>
        <dbReference type="ARBA" id="ARBA00022576"/>
    </source>
</evidence>
<keyword evidence="10" id="KW-1185">Reference proteome</keyword>
<dbReference type="InterPro" id="IPR015421">
    <property type="entry name" value="PyrdxlP-dep_Trfase_major"/>
</dbReference>
<evidence type="ECO:0000313" key="10">
    <source>
        <dbReference type="Proteomes" id="UP000241229"/>
    </source>
</evidence>
<sequence length="404" mass="44152">MASSSRRASTYPANIRPFPPLEGIRPQIQDLRTENIAQLAAKARALGDVIPLWYGEGDMVTPAFIREAATSALDAGNTFYIPNMRGMAGLIEALSAYQTRMHGRPVAVERTTVTPGGMQALFLAMELLVDTGTNVVYLEPQWPNIHNTIHQVGGEPRPVPLRFDGEWRLDLDALFARCDARTRAIAFSSPCNPTGWTASREELQALLDFSRRTGIWIISDEVYARLYFHGAIAPSMLQIAEDGDRVLTVNSFSKAWAMTGWRVGWLTHPSEVADQLAAMTQYANSGTAGFVQAGAEAALRRGEPLVAEIRDKARLGLDLAYEALGKIPGAVLPAKPKGGMYAFFAFEGETDSREACARVLEKARVGLSPGYLFGDASRAFLRMCVLRDTGDIRTALDRMVEALG</sequence>
<proteinExistence type="inferred from homology"/>
<evidence type="ECO:0000256" key="1">
    <source>
        <dbReference type="ARBA" id="ARBA00001933"/>
    </source>
</evidence>
<evidence type="ECO:0000256" key="2">
    <source>
        <dbReference type="ARBA" id="ARBA00007441"/>
    </source>
</evidence>
<dbReference type="GO" id="GO:0006520">
    <property type="term" value="P:amino acid metabolic process"/>
    <property type="evidence" value="ECO:0007669"/>
    <property type="project" value="InterPro"/>
</dbReference>
<evidence type="ECO:0000256" key="4">
    <source>
        <dbReference type="ARBA" id="ARBA00022679"/>
    </source>
</evidence>
<dbReference type="PROSITE" id="PS00105">
    <property type="entry name" value="AA_TRANSFER_CLASS_1"/>
    <property type="match status" value="1"/>
</dbReference>
<organism evidence="9 10">
    <name type="scientific">Kumtagia ephedrae</name>
    <dbReference type="NCBI Taxonomy" id="2116701"/>
    <lineage>
        <taxon>Bacteria</taxon>
        <taxon>Pseudomonadati</taxon>
        <taxon>Pseudomonadota</taxon>
        <taxon>Alphaproteobacteria</taxon>
        <taxon>Hyphomicrobiales</taxon>
        <taxon>Phyllobacteriaceae</taxon>
        <taxon>Kumtagia</taxon>
    </lineage>
</organism>
<accession>A0A2P7S5S3</accession>
<comment type="similarity">
    <text evidence="2 7">Belongs to the class-I pyridoxal-phosphate-dependent aminotransferase family.</text>
</comment>
<dbReference type="NCBIfam" id="NF004770">
    <property type="entry name" value="PRK06108.1"/>
    <property type="match status" value="1"/>
</dbReference>
<dbReference type="Gene3D" id="3.40.640.10">
    <property type="entry name" value="Type I PLP-dependent aspartate aminotransferase-like (Major domain)"/>
    <property type="match status" value="1"/>
</dbReference>
<dbReference type="AlphaFoldDB" id="A0A2P7S5S3"/>
<dbReference type="GO" id="GO:0004069">
    <property type="term" value="F:L-aspartate:2-oxoglutarate aminotransferase activity"/>
    <property type="evidence" value="ECO:0007669"/>
    <property type="project" value="UniProtKB-EC"/>
</dbReference>
<evidence type="ECO:0000256" key="5">
    <source>
        <dbReference type="ARBA" id="ARBA00022898"/>
    </source>
</evidence>